<organism evidence="1 2">
    <name type="scientific">Gordonia amicalis</name>
    <dbReference type="NCBI Taxonomy" id="89053"/>
    <lineage>
        <taxon>Bacteria</taxon>
        <taxon>Bacillati</taxon>
        <taxon>Actinomycetota</taxon>
        <taxon>Actinomycetes</taxon>
        <taxon>Mycobacteriales</taxon>
        <taxon>Gordoniaceae</taxon>
        <taxon>Gordonia</taxon>
    </lineage>
</organism>
<dbReference type="RefSeq" id="WP_157753388.1">
    <property type="nucleotide sequence ID" value="NZ_JAWLKI010000001.1"/>
</dbReference>
<evidence type="ECO:0000313" key="1">
    <source>
        <dbReference type="EMBL" id="MDV6306035.1"/>
    </source>
</evidence>
<gene>
    <name evidence="1" type="ORF">R3P94_01525</name>
</gene>
<reference evidence="1 2" key="1">
    <citation type="submission" date="2023-10" db="EMBL/GenBank/DDBJ databases">
        <title>Development of a sustainable strategy for remediation of hydrocarbon-contaminated territories based on the waste exchange concept.</title>
        <authorList>
            <person name="Krivoruchko A."/>
        </authorList>
    </citation>
    <scope>NUCLEOTIDE SEQUENCE [LARGE SCALE GENOMIC DNA]</scope>
    <source>
        <strain evidence="1 2">IEGM 1266</strain>
    </source>
</reference>
<evidence type="ECO:0000313" key="2">
    <source>
        <dbReference type="Proteomes" id="UP001185779"/>
    </source>
</evidence>
<dbReference type="EMBL" id="JAWLKI010000001">
    <property type="protein sequence ID" value="MDV6306035.1"/>
    <property type="molecule type" value="Genomic_DNA"/>
</dbReference>
<protein>
    <submittedName>
        <fullName evidence="1">Uncharacterized protein</fullName>
    </submittedName>
</protein>
<accession>A0ABU4D8I6</accession>
<proteinExistence type="predicted"/>
<dbReference type="Proteomes" id="UP001185779">
    <property type="component" value="Unassembled WGS sequence"/>
</dbReference>
<keyword evidence="2" id="KW-1185">Reference proteome</keyword>
<name>A0ABU4D8I6_9ACTN</name>
<sequence>MSGALCALFENWGIELADPLNALKLDQLVEIIPEILVTLREDAMSIRGIRDIPLAAADKLFATICKLAEEVDLDLSGIPTWRNPENRIIGMRSATRPVHVRWILEDIHCRVRGTDDERFVCDALRWAVRQSAGASKNVVSILVSELESAAMARDWDRFAEVRQGNRGAAVG</sequence>
<comment type="caution">
    <text evidence="1">The sequence shown here is derived from an EMBL/GenBank/DDBJ whole genome shotgun (WGS) entry which is preliminary data.</text>
</comment>